<evidence type="ECO:0000313" key="3">
    <source>
        <dbReference type="Proteomes" id="UP001153712"/>
    </source>
</evidence>
<dbReference type="InterPro" id="IPR036682">
    <property type="entry name" value="OS_D_A10/PebIII_sf"/>
</dbReference>
<name>A0A9N9TJW4_PHYSR</name>
<feature type="chain" id="PRO_5040499190" evidence="1">
    <location>
        <begin position="19"/>
        <end position="130"/>
    </location>
</feature>
<accession>A0A9N9TJW4</accession>
<evidence type="ECO:0000313" key="2">
    <source>
        <dbReference type="EMBL" id="CAG9860081.1"/>
    </source>
</evidence>
<dbReference type="SUPFAM" id="SSF100910">
    <property type="entry name" value="Chemosensory protein Csp2"/>
    <property type="match status" value="1"/>
</dbReference>
<dbReference type="Proteomes" id="UP001153712">
    <property type="component" value="Chromosome 3"/>
</dbReference>
<dbReference type="Gene3D" id="1.10.2080.10">
    <property type="entry name" value="Insect odorant-binding protein A10/Ejaculatory bulb-specific protein 3"/>
    <property type="match status" value="1"/>
</dbReference>
<organism evidence="2 3">
    <name type="scientific">Phyllotreta striolata</name>
    <name type="common">Striped flea beetle</name>
    <name type="synonym">Crioceris striolata</name>
    <dbReference type="NCBI Taxonomy" id="444603"/>
    <lineage>
        <taxon>Eukaryota</taxon>
        <taxon>Metazoa</taxon>
        <taxon>Ecdysozoa</taxon>
        <taxon>Arthropoda</taxon>
        <taxon>Hexapoda</taxon>
        <taxon>Insecta</taxon>
        <taxon>Pterygota</taxon>
        <taxon>Neoptera</taxon>
        <taxon>Endopterygota</taxon>
        <taxon>Coleoptera</taxon>
        <taxon>Polyphaga</taxon>
        <taxon>Cucujiformia</taxon>
        <taxon>Chrysomeloidea</taxon>
        <taxon>Chrysomelidae</taxon>
        <taxon>Galerucinae</taxon>
        <taxon>Alticini</taxon>
        <taxon>Phyllotreta</taxon>
    </lineage>
</organism>
<protein>
    <submittedName>
        <fullName evidence="2">Uncharacterized protein</fullName>
    </submittedName>
</protein>
<sequence length="130" mass="14690">MKAAIIFCAVVLVAIVSAKPAEDKYTTKYDNIDLDAIIKSDRLLKNYVDCLMDRKGCTKEGETLKAILPDALKTKCAKCSESQKNGAKKMIRYMLKNKKDMWKELEAVYDPEGIYKKTFADELKAEGIEI</sequence>
<evidence type="ECO:0000256" key="1">
    <source>
        <dbReference type="SAM" id="SignalP"/>
    </source>
</evidence>
<dbReference type="Pfam" id="PF03392">
    <property type="entry name" value="OS-D"/>
    <property type="match status" value="1"/>
</dbReference>
<proteinExistence type="predicted"/>
<dbReference type="EMBL" id="OU900096">
    <property type="protein sequence ID" value="CAG9860081.1"/>
    <property type="molecule type" value="Genomic_DNA"/>
</dbReference>
<dbReference type="PANTHER" id="PTHR11257:SF12">
    <property type="entry name" value="EJACULATORY BULB-SPECIFIC PROTEIN 3-RELATED"/>
    <property type="match status" value="1"/>
</dbReference>
<dbReference type="OrthoDB" id="6344725at2759"/>
<dbReference type="PANTHER" id="PTHR11257">
    <property type="entry name" value="CHEMOSENSORY PROTEIN-RELATED"/>
    <property type="match status" value="1"/>
</dbReference>
<keyword evidence="1" id="KW-0732">Signal</keyword>
<reference evidence="2" key="1">
    <citation type="submission" date="2022-01" db="EMBL/GenBank/DDBJ databases">
        <authorList>
            <person name="King R."/>
        </authorList>
    </citation>
    <scope>NUCLEOTIDE SEQUENCE</scope>
</reference>
<dbReference type="AlphaFoldDB" id="A0A9N9TJW4"/>
<gene>
    <name evidence="2" type="ORF">PHYEVI_LOCUS6438</name>
</gene>
<keyword evidence="3" id="KW-1185">Reference proteome</keyword>
<feature type="signal peptide" evidence="1">
    <location>
        <begin position="1"/>
        <end position="18"/>
    </location>
</feature>
<dbReference type="InterPro" id="IPR005055">
    <property type="entry name" value="A10/PebIII"/>
</dbReference>